<gene>
    <name evidence="3" type="ORF">AAG570_003587</name>
</gene>
<keyword evidence="1" id="KW-0863">Zinc-finger</keyword>
<evidence type="ECO:0000313" key="3">
    <source>
        <dbReference type="EMBL" id="KAL1122182.1"/>
    </source>
</evidence>
<dbReference type="EMBL" id="JBFDAA010000014">
    <property type="protein sequence ID" value="KAL1122182.1"/>
    <property type="molecule type" value="Genomic_DNA"/>
</dbReference>
<keyword evidence="1" id="KW-0862">Zinc</keyword>
<comment type="caution">
    <text evidence="3">The sequence shown here is derived from an EMBL/GenBank/DDBJ whole genome shotgun (WGS) entry which is preliminary data.</text>
</comment>
<dbReference type="InterPro" id="IPR001878">
    <property type="entry name" value="Znf_CCHC"/>
</dbReference>
<dbReference type="AlphaFoldDB" id="A0ABD0YII6"/>
<proteinExistence type="predicted"/>
<keyword evidence="4" id="KW-1185">Reference proteome</keyword>
<dbReference type="GO" id="GO:0008270">
    <property type="term" value="F:zinc ion binding"/>
    <property type="evidence" value="ECO:0007669"/>
    <property type="project" value="UniProtKB-KW"/>
</dbReference>
<evidence type="ECO:0000259" key="2">
    <source>
        <dbReference type="PROSITE" id="PS50158"/>
    </source>
</evidence>
<dbReference type="PROSITE" id="PS50158">
    <property type="entry name" value="ZF_CCHC"/>
    <property type="match status" value="1"/>
</dbReference>
<keyword evidence="1" id="KW-0479">Metal-binding</keyword>
<accession>A0ABD0YII6</accession>
<evidence type="ECO:0000256" key="1">
    <source>
        <dbReference type="PROSITE-ProRule" id="PRU00047"/>
    </source>
</evidence>
<organism evidence="3 4">
    <name type="scientific">Ranatra chinensis</name>
    <dbReference type="NCBI Taxonomy" id="642074"/>
    <lineage>
        <taxon>Eukaryota</taxon>
        <taxon>Metazoa</taxon>
        <taxon>Ecdysozoa</taxon>
        <taxon>Arthropoda</taxon>
        <taxon>Hexapoda</taxon>
        <taxon>Insecta</taxon>
        <taxon>Pterygota</taxon>
        <taxon>Neoptera</taxon>
        <taxon>Paraneoptera</taxon>
        <taxon>Hemiptera</taxon>
        <taxon>Heteroptera</taxon>
        <taxon>Panheteroptera</taxon>
        <taxon>Nepomorpha</taxon>
        <taxon>Nepidae</taxon>
        <taxon>Ranatrinae</taxon>
        <taxon>Ranatra</taxon>
    </lineage>
</organism>
<reference evidence="3 4" key="1">
    <citation type="submission" date="2024-07" db="EMBL/GenBank/DDBJ databases">
        <title>Chromosome-level genome assembly of the water stick insect Ranatra chinensis (Heteroptera: Nepidae).</title>
        <authorList>
            <person name="Liu X."/>
        </authorList>
    </citation>
    <scope>NUCLEOTIDE SEQUENCE [LARGE SCALE GENOMIC DNA]</scope>
    <source>
        <strain evidence="3">Cailab_2021Rc</strain>
        <tissue evidence="3">Muscle</tissue>
    </source>
</reference>
<evidence type="ECO:0000313" key="4">
    <source>
        <dbReference type="Proteomes" id="UP001558652"/>
    </source>
</evidence>
<protein>
    <recommendedName>
        <fullName evidence="2">CCHC-type domain-containing protein</fullName>
    </recommendedName>
</protein>
<feature type="domain" description="CCHC-type" evidence="2">
    <location>
        <begin position="102"/>
        <end position="115"/>
    </location>
</feature>
<sequence length="121" mass="13498">MSTRTEAVLKCLYLAQSCLLQPALVASLRIKLALGIVKPSCCQPQHRKGVDGLTFVKAFARQEFVTSTPTKKSERGGRSEWSWELSPIKKDSRNGTLPVPLCQYCGQKGHSSDQCNDEMYY</sequence>
<name>A0ABD0YII6_9HEMI</name>
<dbReference type="Proteomes" id="UP001558652">
    <property type="component" value="Unassembled WGS sequence"/>
</dbReference>